<sequence>MDTRKRKRASGSSPQRDESEETGQPQFADLPSTLVMEIFLKLPIMSLGKCRCVCKTWFYIISNPEFAKLHLSKSPLCILVKNKPPKRESKRLLLSQIFEDSGTNRFRYEKMNFTSRFDLPNIDFRLVNSCNGLVCLSGVEDKSIYICNPVLGEYITIQVPDYSDSYGRSFGLGFSYRTNEFKLLYTFRVKQPGLQRNSIKALIYTLGTGLWRSIENVSSDNVRSSLGFDKIRSFLGFDSFLHGTLHWVSYMRHRDGKNRKIISCFDFVNDLFGKIPVPPQFKSGYKISLGVYDGCLCAWCYRADGSWEFDVCVMKEYGVKESWITQFRIKQFAMSVYTDLVNTFCYPLFYLKNGEILFSFINEVVICYNPVKGVLRNAKMFRTMGKFNAVGYTPSFISLEDVAKGEQITRYPLPTLLLAYYALCILDLDAFILTPLSLQVLILLTDKSLRSNIL</sequence>
<organism evidence="3 4">
    <name type="scientific">Corchorus olitorius</name>
    <dbReference type="NCBI Taxonomy" id="93759"/>
    <lineage>
        <taxon>Eukaryota</taxon>
        <taxon>Viridiplantae</taxon>
        <taxon>Streptophyta</taxon>
        <taxon>Embryophyta</taxon>
        <taxon>Tracheophyta</taxon>
        <taxon>Spermatophyta</taxon>
        <taxon>Magnoliopsida</taxon>
        <taxon>eudicotyledons</taxon>
        <taxon>Gunneridae</taxon>
        <taxon>Pentapetalae</taxon>
        <taxon>rosids</taxon>
        <taxon>malvids</taxon>
        <taxon>Malvales</taxon>
        <taxon>Malvaceae</taxon>
        <taxon>Grewioideae</taxon>
        <taxon>Apeibeae</taxon>
        <taxon>Corchorus</taxon>
    </lineage>
</organism>
<name>A0A1R3JU17_9ROSI</name>
<dbReference type="PANTHER" id="PTHR31672:SF13">
    <property type="entry name" value="F-BOX PROTEIN CPR30-LIKE"/>
    <property type="match status" value="1"/>
</dbReference>
<accession>A0A1R3JU17</accession>
<dbReference type="SUPFAM" id="SSF81383">
    <property type="entry name" value="F-box domain"/>
    <property type="match status" value="1"/>
</dbReference>
<reference evidence="4" key="1">
    <citation type="submission" date="2013-09" db="EMBL/GenBank/DDBJ databases">
        <title>Corchorus olitorius genome sequencing.</title>
        <authorList>
            <person name="Alam M."/>
            <person name="Haque M.S."/>
            <person name="Islam M.S."/>
            <person name="Emdad E.M."/>
            <person name="Islam M.M."/>
            <person name="Ahmed B."/>
            <person name="Halim A."/>
            <person name="Hossen Q.M.M."/>
            <person name="Hossain M.Z."/>
            <person name="Ahmed R."/>
            <person name="Khan M.M."/>
            <person name="Islam R."/>
            <person name="Rashid M.M."/>
            <person name="Khan S.A."/>
            <person name="Rahman M.S."/>
            <person name="Alam M."/>
            <person name="Yahiya A.S."/>
            <person name="Khan M.S."/>
            <person name="Azam M.S."/>
            <person name="Haque T."/>
            <person name="Lashkar M.Z.H."/>
            <person name="Akhand A.I."/>
            <person name="Morshed G."/>
            <person name="Roy S."/>
            <person name="Uddin K.S."/>
            <person name="Rabeya T."/>
            <person name="Hossain A.S."/>
            <person name="Chowdhury A."/>
            <person name="Snigdha A.R."/>
            <person name="Mortoza M.S."/>
            <person name="Matin S.A."/>
            <person name="Hoque S.M.E."/>
            <person name="Islam M.K."/>
            <person name="Roy D.K."/>
            <person name="Haider R."/>
            <person name="Moosa M.M."/>
            <person name="Elias S.M."/>
            <person name="Hasan A.M."/>
            <person name="Jahan S."/>
            <person name="Shafiuddin M."/>
            <person name="Mahmood N."/>
            <person name="Shommy N.S."/>
        </authorList>
    </citation>
    <scope>NUCLEOTIDE SEQUENCE [LARGE SCALE GENOMIC DNA]</scope>
    <source>
        <strain evidence="4">cv. O-4</strain>
    </source>
</reference>
<gene>
    <name evidence="3" type="ORF">COLO4_13966</name>
</gene>
<feature type="domain" description="F-box" evidence="2">
    <location>
        <begin position="24"/>
        <end position="69"/>
    </location>
</feature>
<dbReference type="InterPro" id="IPR006527">
    <property type="entry name" value="F-box-assoc_dom_typ1"/>
</dbReference>
<dbReference type="EMBL" id="AWUE01015342">
    <property type="protein sequence ID" value="OMO98373.1"/>
    <property type="molecule type" value="Genomic_DNA"/>
</dbReference>
<keyword evidence="4" id="KW-1185">Reference proteome</keyword>
<dbReference type="SMART" id="SM00256">
    <property type="entry name" value="FBOX"/>
    <property type="match status" value="1"/>
</dbReference>
<evidence type="ECO:0000256" key="1">
    <source>
        <dbReference type="SAM" id="MobiDB-lite"/>
    </source>
</evidence>
<dbReference type="Pfam" id="PF07734">
    <property type="entry name" value="FBA_1"/>
    <property type="match status" value="1"/>
</dbReference>
<evidence type="ECO:0000313" key="3">
    <source>
        <dbReference type="EMBL" id="OMO98373.1"/>
    </source>
</evidence>
<dbReference type="AlphaFoldDB" id="A0A1R3JU17"/>
<dbReference type="Proteomes" id="UP000187203">
    <property type="component" value="Unassembled WGS sequence"/>
</dbReference>
<protein>
    <recommendedName>
        <fullName evidence="2">F-box domain-containing protein</fullName>
    </recommendedName>
</protein>
<proteinExistence type="predicted"/>
<dbReference type="InterPro" id="IPR017451">
    <property type="entry name" value="F-box-assoc_interact_dom"/>
</dbReference>
<feature type="region of interest" description="Disordered" evidence="1">
    <location>
        <begin position="1"/>
        <end position="26"/>
    </location>
</feature>
<dbReference type="PANTHER" id="PTHR31672">
    <property type="entry name" value="BNACNNG10540D PROTEIN"/>
    <property type="match status" value="1"/>
</dbReference>
<dbReference type="Pfam" id="PF00646">
    <property type="entry name" value="F-box"/>
    <property type="match status" value="1"/>
</dbReference>
<dbReference type="OrthoDB" id="816164at2759"/>
<dbReference type="InterPro" id="IPR050796">
    <property type="entry name" value="SCF_F-box_component"/>
</dbReference>
<evidence type="ECO:0000313" key="4">
    <source>
        <dbReference type="Proteomes" id="UP000187203"/>
    </source>
</evidence>
<dbReference type="InterPro" id="IPR001810">
    <property type="entry name" value="F-box_dom"/>
</dbReference>
<dbReference type="InterPro" id="IPR032675">
    <property type="entry name" value="LRR_dom_sf"/>
</dbReference>
<dbReference type="STRING" id="93759.A0A1R3JU17"/>
<dbReference type="PROSITE" id="PS50181">
    <property type="entry name" value="FBOX"/>
    <property type="match status" value="1"/>
</dbReference>
<dbReference type="Gene3D" id="3.80.10.10">
    <property type="entry name" value="Ribonuclease Inhibitor"/>
    <property type="match status" value="1"/>
</dbReference>
<comment type="caution">
    <text evidence="3">The sequence shown here is derived from an EMBL/GenBank/DDBJ whole genome shotgun (WGS) entry which is preliminary data.</text>
</comment>
<dbReference type="NCBIfam" id="TIGR01640">
    <property type="entry name" value="F_box_assoc_1"/>
    <property type="match status" value="1"/>
</dbReference>
<dbReference type="InterPro" id="IPR036047">
    <property type="entry name" value="F-box-like_dom_sf"/>
</dbReference>
<evidence type="ECO:0000259" key="2">
    <source>
        <dbReference type="PROSITE" id="PS50181"/>
    </source>
</evidence>